<proteinExistence type="predicted"/>
<reference evidence="2 3" key="1">
    <citation type="journal article" date="2019" name="Int. J. Syst. Evol. Microbiol.">
        <title>The Global Catalogue of Microorganisms (GCM) 10K type strain sequencing project: providing services to taxonomists for standard genome sequencing and annotation.</title>
        <authorList>
            <consortium name="The Broad Institute Genomics Platform"/>
            <consortium name="The Broad Institute Genome Sequencing Center for Infectious Disease"/>
            <person name="Wu L."/>
            <person name="Ma J."/>
        </authorList>
    </citation>
    <scope>NUCLEOTIDE SEQUENCE [LARGE SCALE GENOMIC DNA]</scope>
    <source>
        <strain evidence="2 3">CGMCC 1.12285</strain>
    </source>
</reference>
<dbReference type="AlphaFoldDB" id="A0ABD6B8C0"/>
<gene>
    <name evidence="2" type="ORF">ACFR9S_07720</name>
</gene>
<accession>A0ABD6B8C0</accession>
<evidence type="ECO:0000256" key="1">
    <source>
        <dbReference type="SAM" id="Coils"/>
    </source>
</evidence>
<dbReference type="Proteomes" id="UP001597111">
    <property type="component" value="Unassembled WGS sequence"/>
</dbReference>
<feature type="coiled-coil region" evidence="1">
    <location>
        <begin position="150"/>
        <end position="177"/>
    </location>
</feature>
<name>A0ABD6B8C0_9EURY</name>
<keyword evidence="1" id="KW-0175">Coiled coil</keyword>
<sequence>MTSSSEDGEEELDSLSERQFERLQNSLKEYGEDDIIEREKIGDNLDEIEKEELYKLSDGDASELISFYITTSALIEQESILIINAYVFDFGSNGRGSIEFLEQNLNQHDREAMLYHLGLIDSGLKGELSRVRRKRNDLAHSSDHGIIEDISRLQNDIKRAKEAKDQLKEIGREVELELLIDDPEKNS</sequence>
<protein>
    <submittedName>
        <fullName evidence="2">Uncharacterized protein</fullName>
    </submittedName>
</protein>
<keyword evidence="3" id="KW-1185">Reference proteome</keyword>
<dbReference type="RefSeq" id="WP_379731108.1">
    <property type="nucleotide sequence ID" value="NZ_JBHSWZ010000053.1"/>
</dbReference>
<comment type="caution">
    <text evidence="2">The sequence shown here is derived from an EMBL/GenBank/DDBJ whole genome shotgun (WGS) entry which is preliminary data.</text>
</comment>
<dbReference type="EMBL" id="JBHUDH010000071">
    <property type="protein sequence ID" value="MFD1526190.1"/>
    <property type="molecule type" value="Genomic_DNA"/>
</dbReference>
<evidence type="ECO:0000313" key="3">
    <source>
        <dbReference type="Proteomes" id="UP001597111"/>
    </source>
</evidence>
<evidence type="ECO:0000313" key="2">
    <source>
        <dbReference type="EMBL" id="MFD1526190.1"/>
    </source>
</evidence>
<organism evidence="2 3">
    <name type="scientific">Halolamina salina</name>
    <dbReference type="NCBI Taxonomy" id="1220023"/>
    <lineage>
        <taxon>Archaea</taxon>
        <taxon>Methanobacteriati</taxon>
        <taxon>Methanobacteriota</taxon>
        <taxon>Stenosarchaea group</taxon>
        <taxon>Halobacteria</taxon>
        <taxon>Halobacteriales</taxon>
        <taxon>Haloferacaceae</taxon>
    </lineage>
</organism>